<evidence type="ECO:0000313" key="4">
    <source>
        <dbReference type="Proteomes" id="UP000603141"/>
    </source>
</evidence>
<accession>A0A934S9Y6</accession>
<organism evidence="3 4">
    <name type="scientific">Luteolibacter pohnpeiensis</name>
    <dbReference type="NCBI Taxonomy" id="454153"/>
    <lineage>
        <taxon>Bacteria</taxon>
        <taxon>Pseudomonadati</taxon>
        <taxon>Verrucomicrobiota</taxon>
        <taxon>Verrucomicrobiia</taxon>
        <taxon>Verrucomicrobiales</taxon>
        <taxon>Verrucomicrobiaceae</taxon>
        <taxon>Luteolibacter</taxon>
    </lineage>
</organism>
<dbReference type="InterPro" id="IPR013424">
    <property type="entry name" value="Ice-binding_C"/>
</dbReference>
<reference evidence="3" key="1">
    <citation type="submission" date="2021-01" db="EMBL/GenBank/DDBJ databases">
        <title>Modified the classification status of verrucomicrobia.</title>
        <authorList>
            <person name="Feng X."/>
        </authorList>
    </citation>
    <scope>NUCLEOTIDE SEQUENCE</scope>
    <source>
        <strain evidence="3">KCTC 22041</strain>
    </source>
</reference>
<comment type="caution">
    <text evidence="3">The sequence shown here is derived from an EMBL/GenBank/DDBJ whole genome shotgun (WGS) entry which is preliminary data.</text>
</comment>
<feature type="chain" id="PRO_5037230283" evidence="1">
    <location>
        <begin position="24"/>
        <end position="231"/>
    </location>
</feature>
<sequence>MNPMRSKLFLLALPLLSLSSAHAALTYVDATGGEGGNTVNASTLSATDWYIVNPSGGADNFLWDLRTTGPGAIGYNGTAFQLNLADGSLMIMTAVTGLSANTTYTDIRLYYIGNVSTATNRNWSLSASVESATTGFVTYLDNDGNALVDSSTDALGTSDASPATDTRYWVSLPDVTTDETGTFYVWVDASSVSSDRVVYDGIAYGEAIPEPSVVLMSGLAMAGIAFSRRRR</sequence>
<evidence type="ECO:0000256" key="1">
    <source>
        <dbReference type="SAM" id="SignalP"/>
    </source>
</evidence>
<evidence type="ECO:0000259" key="2">
    <source>
        <dbReference type="Pfam" id="PF07589"/>
    </source>
</evidence>
<dbReference type="Pfam" id="PF07589">
    <property type="entry name" value="PEP-CTERM"/>
    <property type="match status" value="1"/>
</dbReference>
<evidence type="ECO:0000313" key="3">
    <source>
        <dbReference type="EMBL" id="MBK1883979.1"/>
    </source>
</evidence>
<dbReference type="NCBIfam" id="TIGR02595">
    <property type="entry name" value="PEP_CTERM"/>
    <property type="match status" value="1"/>
</dbReference>
<gene>
    <name evidence="3" type="ORF">JIN85_16285</name>
</gene>
<dbReference type="Proteomes" id="UP000603141">
    <property type="component" value="Unassembled WGS sequence"/>
</dbReference>
<feature type="signal peptide" evidence="1">
    <location>
        <begin position="1"/>
        <end position="23"/>
    </location>
</feature>
<keyword evidence="4" id="KW-1185">Reference proteome</keyword>
<feature type="domain" description="Ice-binding protein C-terminal" evidence="2">
    <location>
        <begin position="207"/>
        <end position="229"/>
    </location>
</feature>
<proteinExistence type="predicted"/>
<dbReference type="AlphaFoldDB" id="A0A934S9Y6"/>
<dbReference type="EMBL" id="JAENIJ010000031">
    <property type="protein sequence ID" value="MBK1883979.1"/>
    <property type="molecule type" value="Genomic_DNA"/>
</dbReference>
<name>A0A934S9Y6_9BACT</name>
<keyword evidence="1" id="KW-0732">Signal</keyword>
<protein>
    <submittedName>
        <fullName evidence="3">PEP-CTERM sorting domain-containing protein</fullName>
    </submittedName>
</protein>